<evidence type="ECO:0000256" key="1">
    <source>
        <dbReference type="SAM" id="Phobius"/>
    </source>
</evidence>
<accession>A0ABU0S2R1</accession>
<name>A0ABU0S2R1_9HYPH</name>
<dbReference type="RefSeq" id="WP_307275602.1">
    <property type="nucleotide sequence ID" value="NZ_JAUSZT010000001.1"/>
</dbReference>
<gene>
    <name evidence="2" type="ORF">QFZ34_000181</name>
</gene>
<keyword evidence="1" id="KW-0812">Transmembrane</keyword>
<keyword evidence="2" id="KW-0449">Lipoprotein</keyword>
<protein>
    <submittedName>
        <fullName evidence="2">Lipoprotein signal peptidase</fullName>
    </submittedName>
</protein>
<sequence length="113" mass="12657">MLKRLIDYPASHHALAWVLLLLIMVMTVGPITLRPATWIGPNVERFSAFLLLGITFSLTYPKRLIFVAIIIIVSCGLFEYAQHFMQNRHADFANFLVKIAGAAMGMAGVKLLR</sequence>
<evidence type="ECO:0000313" key="2">
    <source>
        <dbReference type="EMBL" id="MDQ0995004.1"/>
    </source>
</evidence>
<organism evidence="2 3">
    <name type="scientific">Phyllobacterium ifriqiyense</name>
    <dbReference type="NCBI Taxonomy" id="314238"/>
    <lineage>
        <taxon>Bacteria</taxon>
        <taxon>Pseudomonadati</taxon>
        <taxon>Pseudomonadota</taxon>
        <taxon>Alphaproteobacteria</taxon>
        <taxon>Hyphomicrobiales</taxon>
        <taxon>Phyllobacteriaceae</taxon>
        <taxon>Phyllobacterium</taxon>
    </lineage>
</organism>
<keyword evidence="3" id="KW-1185">Reference proteome</keyword>
<dbReference type="EMBL" id="JAUSZT010000001">
    <property type="protein sequence ID" value="MDQ0995004.1"/>
    <property type="molecule type" value="Genomic_DNA"/>
</dbReference>
<comment type="caution">
    <text evidence="2">The sequence shown here is derived from an EMBL/GenBank/DDBJ whole genome shotgun (WGS) entry which is preliminary data.</text>
</comment>
<dbReference type="Proteomes" id="UP001237780">
    <property type="component" value="Unassembled WGS sequence"/>
</dbReference>
<evidence type="ECO:0000313" key="3">
    <source>
        <dbReference type="Proteomes" id="UP001237780"/>
    </source>
</evidence>
<feature type="transmembrane region" description="Helical" evidence="1">
    <location>
        <begin position="64"/>
        <end position="81"/>
    </location>
</feature>
<feature type="transmembrane region" description="Helical" evidence="1">
    <location>
        <begin position="12"/>
        <end position="33"/>
    </location>
</feature>
<reference evidence="2 3" key="1">
    <citation type="submission" date="2023-07" db="EMBL/GenBank/DDBJ databases">
        <title>Comparative genomics of wheat-associated soil bacteria to identify genetic determinants of phenazine resistance.</title>
        <authorList>
            <person name="Mouncey N."/>
        </authorList>
    </citation>
    <scope>NUCLEOTIDE SEQUENCE [LARGE SCALE GENOMIC DNA]</scope>
    <source>
        <strain evidence="2 3">W4I11</strain>
    </source>
</reference>
<keyword evidence="1" id="KW-0472">Membrane</keyword>
<proteinExistence type="predicted"/>
<keyword evidence="1" id="KW-1133">Transmembrane helix</keyword>